<evidence type="ECO:0000313" key="1">
    <source>
        <dbReference type="EMBL" id="JAH49220.1"/>
    </source>
</evidence>
<protein>
    <submittedName>
        <fullName evidence="1">Uncharacterized protein</fullName>
    </submittedName>
</protein>
<sequence>MFCGGARCTSHCSPVD</sequence>
<accession>A0A0E9T8L5</accession>
<name>A0A0E9T8L5_ANGAN</name>
<proteinExistence type="predicted"/>
<dbReference type="AlphaFoldDB" id="A0A0E9T8L5"/>
<organism evidence="1">
    <name type="scientific">Anguilla anguilla</name>
    <name type="common">European freshwater eel</name>
    <name type="synonym">Muraena anguilla</name>
    <dbReference type="NCBI Taxonomy" id="7936"/>
    <lineage>
        <taxon>Eukaryota</taxon>
        <taxon>Metazoa</taxon>
        <taxon>Chordata</taxon>
        <taxon>Craniata</taxon>
        <taxon>Vertebrata</taxon>
        <taxon>Euteleostomi</taxon>
        <taxon>Actinopterygii</taxon>
        <taxon>Neopterygii</taxon>
        <taxon>Teleostei</taxon>
        <taxon>Anguilliformes</taxon>
        <taxon>Anguillidae</taxon>
        <taxon>Anguilla</taxon>
    </lineage>
</organism>
<reference evidence="1" key="1">
    <citation type="submission" date="2014-11" db="EMBL/GenBank/DDBJ databases">
        <authorList>
            <person name="Amaro Gonzalez C."/>
        </authorList>
    </citation>
    <scope>NUCLEOTIDE SEQUENCE</scope>
</reference>
<reference evidence="1" key="2">
    <citation type="journal article" date="2015" name="Fish Shellfish Immunol.">
        <title>Early steps in the European eel (Anguilla anguilla)-Vibrio vulnificus interaction in the gills: Role of the RtxA13 toxin.</title>
        <authorList>
            <person name="Callol A."/>
            <person name="Pajuelo D."/>
            <person name="Ebbesson L."/>
            <person name="Teles M."/>
            <person name="MacKenzie S."/>
            <person name="Amaro C."/>
        </authorList>
    </citation>
    <scope>NUCLEOTIDE SEQUENCE</scope>
</reference>
<dbReference type="EMBL" id="GBXM01059357">
    <property type="protein sequence ID" value="JAH49220.1"/>
    <property type="molecule type" value="Transcribed_RNA"/>
</dbReference>